<dbReference type="InterPro" id="IPR006578">
    <property type="entry name" value="MADF-dom"/>
</dbReference>
<evidence type="ECO:0000313" key="4">
    <source>
        <dbReference type="EMBL" id="JAT38228.1"/>
    </source>
</evidence>
<protein>
    <recommendedName>
        <fullName evidence="5">MADF domain-containing protein</fullName>
    </recommendedName>
</protein>
<sequence>MSIRHLITEVQQRPSLWNNKDPEFYNRSYNDRVWDIVAETVQMPKLSAKNKWKNLKDSFVKAVKNGGRRSEGGSSVDPNKWPHFTSLLFLMECVAPEHLQHLPADMELPSNGAVGEAEEQDHMAQEIPLDVQVRSSRSRARRRTAAMDPEACDSLRKTSKSITNDLEIQNIASFGSEIFKNDNRMIEILQEPEDDYDLHFLKSLVPFFKDMTSVQKLRVRSRLINVIAEELASTQT</sequence>
<gene>
    <name evidence="4" type="ORF">g.50841</name>
</gene>
<dbReference type="EMBL" id="GEBQ01001749">
    <property type="protein sequence ID" value="JAT38228.1"/>
    <property type="molecule type" value="Transcribed_RNA"/>
</dbReference>
<dbReference type="GO" id="GO:0005634">
    <property type="term" value="C:nucleus"/>
    <property type="evidence" value="ECO:0007669"/>
    <property type="project" value="UniProtKB-SubCell"/>
</dbReference>
<evidence type="ECO:0000256" key="1">
    <source>
        <dbReference type="PROSITE-ProRule" id="PRU00371"/>
    </source>
</evidence>
<reference evidence="4" key="1">
    <citation type="submission" date="2015-11" db="EMBL/GenBank/DDBJ databases">
        <title>De novo transcriptome assembly of four potential Pierce s Disease insect vectors from Arizona vineyards.</title>
        <authorList>
            <person name="Tassone E.E."/>
        </authorList>
    </citation>
    <scope>NUCLEOTIDE SEQUENCE</scope>
</reference>
<organism evidence="4">
    <name type="scientific">Graphocephala atropunctata</name>
    <dbReference type="NCBI Taxonomy" id="36148"/>
    <lineage>
        <taxon>Eukaryota</taxon>
        <taxon>Metazoa</taxon>
        <taxon>Ecdysozoa</taxon>
        <taxon>Arthropoda</taxon>
        <taxon>Hexapoda</taxon>
        <taxon>Insecta</taxon>
        <taxon>Pterygota</taxon>
        <taxon>Neoptera</taxon>
        <taxon>Paraneoptera</taxon>
        <taxon>Hemiptera</taxon>
        <taxon>Auchenorrhyncha</taxon>
        <taxon>Membracoidea</taxon>
        <taxon>Cicadellidae</taxon>
        <taxon>Cicadellinae</taxon>
        <taxon>Cicadellini</taxon>
        <taxon>Graphocephala</taxon>
    </lineage>
</organism>
<accession>A0A1B6MQM8</accession>
<feature type="domain" description="BESS" evidence="3">
    <location>
        <begin position="194"/>
        <end position="233"/>
    </location>
</feature>
<evidence type="ECO:0008006" key="5">
    <source>
        <dbReference type="Google" id="ProtNLM"/>
    </source>
</evidence>
<dbReference type="InterPro" id="IPR004210">
    <property type="entry name" value="BESS_motif"/>
</dbReference>
<dbReference type="Pfam" id="PF02944">
    <property type="entry name" value="BESS"/>
    <property type="match status" value="1"/>
</dbReference>
<dbReference type="GO" id="GO:0006357">
    <property type="term" value="P:regulation of transcription by RNA polymerase II"/>
    <property type="evidence" value="ECO:0007669"/>
    <property type="project" value="TreeGrafter"/>
</dbReference>
<dbReference type="PANTHER" id="PTHR12243">
    <property type="entry name" value="MADF DOMAIN TRANSCRIPTION FACTOR"/>
    <property type="match status" value="1"/>
</dbReference>
<evidence type="ECO:0000259" key="3">
    <source>
        <dbReference type="PROSITE" id="PS51031"/>
    </source>
</evidence>
<dbReference type="GO" id="GO:0003677">
    <property type="term" value="F:DNA binding"/>
    <property type="evidence" value="ECO:0007669"/>
    <property type="project" value="InterPro"/>
</dbReference>
<dbReference type="SMART" id="SM00595">
    <property type="entry name" value="MADF"/>
    <property type="match status" value="1"/>
</dbReference>
<dbReference type="Pfam" id="PF10545">
    <property type="entry name" value="MADF_DNA_bdg"/>
    <property type="match status" value="1"/>
</dbReference>
<dbReference type="AlphaFoldDB" id="A0A1B6MQM8"/>
<proteinExistence type="predicted"/>
<dbReference type="PANTHER" id="PTHR12243:SF69">
    <property type="entry name" value="SI:CH73-59F11.3"/>
    <property type="match status" value="1"/>
</dbReference>
<dbReference type="PROSITE" id="PS51031">
    <property type="entry name" value="BESS"/>
    <property type="match status" value="1"/>
</dbReference>
<keyword evidence="1" id="KW-0539">Nucleus</keyword>
<name>A0A1B6MQM8_9HEMI</name>
<dbReference type="PROSITE" id="PS51029">
    <property type="entry name" value="MADF"/>
    <property type="match status" value="1"/>
</dbReference>
<comment type="subcellular location">
    <subcellularLocation>
        <location evidence="1">Nucleus</location>
    </subcellularLocation>
</comment>
<feature type="domain" description="MADF" evidence="2">
    <location>
        <begin position="5"/>
        <end position="95"/>
    </location>
</feature>
<dbReference type="InterPro" id="IPR039353">
    <property type="entry name" value="TF_Adf1"/>
</dbReference>
<dbReference type="GO" id="GO:0005667">
    <property type="term" value="C:transcription regulator complex"/>
    <property type="evidence" value="ECO:0007669"/>
    <property type="project" value="TreeGrafter"/>
</dbReference>
<evidence type="ECO:0000259" key="2">
    <source>
        <dbReference type="PROSITE" id="PS51029"/>
    </source>
</evidence>